<keyword evidence="8 12" id="KW-0862">Zinc</keyword>
<dbReference type="GO" id="GO:0005829">
    <property type="term" value="C:cytosol"/>
    <property type="evidence" value="ECO:0007669"/>
    <property type="project" value="TreeGrafter"/>
</dbReference>
<evidence type="ECO:0000313" key="15">
    <source>
        <dbReference type="EMBL" id="CAB3787673.1"/>
    </source>
</evidence>
<protein>
    <recommendedName>
        <fullName evidence="4 14">Ferric uptake regulation protein</fullName>
    </recommendedName>
</protein>
<evidence type="ECO:0000256" key="1">
    <source>
        <dbReference type="ARBA" id="ARBA00004496"/>
    </source>
</evidence>
<dbReference type="Gene3D" id="1.10.10.10">
    <property type="entry name" value="Winged helix-like DNA-binding domain superfamily/Winged helix DNA-binding domain"/>
    <property type="match status" value="1"/>
</dbReference>
<proteinExistence type="inferred from homology"/>
<evidence type="ECO:0000256" key="12">
    <source>
        <dbReference type="PIRSR" id="PIRSR602481-1"/>
    </source>
</evidence>
<keyword evidence="6 14" id="KW-0678">Repressor</keyword>
<organism evidence="15 16">
    <name type="scientific">Paraburkholderia fynbosensis</name>
    <dbReference type="NCBI Taxonomy" id="1200993"/>
    <lineage>
        <taxon>Bacteria</taxon>
        <taxon>Pseudomonadati</taxon>
        <taxon>Pseudomonadota</taxon>
        <taxon>Betaproteobacteria</taxon>
        <taxon>Burkholderiales</taxon>
        <taxon>Burkholderiaceae</taxon>
        <taxon>Paraburkholderia</taxon>
    </lineage>
</organism>
<feature type="binding site" evidence="13">
    <location>
        <position position="96"/>
    </location>
    <ligand>
        <name>Fe cation</name>
        <dbReference type="ChEBI" id="CHEBI:24875"/>
    </ligand>
</feature>
<evidence type="ECO:0000256" key="11">
    <source>
        <dbReference type="ARBA" id="ARBA00023163"/>
    </source>
</evidence>
<evidence type="ECO:0000256" key="10">
    <source>
        <dbReference type="ARBA" id="ARBA00023125"/>
    </source>
</evidence>
<dbReference type="GO" id="GO:0003700">
    <property type="term" value="F:DNA-binding transcription factor activity"/>
    <property type="evidence" value="ECO:0007669"/>
    <property type="project" value="UniProtKB-UniRule"/>
</dbReference>
<comment type="cofactor">
    <cofactor evidence="12">
        <name>Zn(2+)</name>
        <dbReference type="ChEBI" id="CHEBI:29105"/>
    </cofactor>
    <text evidence="12">Binds 1 zinc ion per subunit.</text>
</comment>
<evidence type="ECO:0000256" key="14">
    <source>
        <dbReference type="RuleBase" id="RU364037"/>
    </source>
</evidence>
<keyword evidence="9 14" id="KW-0805">Transcription regulation</keyword>
<keyword evidence="16" id="KW-1185">Reference proteome</keyword>
<comment type="subcellular location">
    <subcellularLocation>
        <location evidence="1 14">Cytoplasm</location>
    </subcellularLocation>
</comment>
<evidence type="ECO:0000256" key="3">
    <source>
        <dbReference type="ARBA" id="ARBA00011738"/>
    </source>
</evidence>
<keyword evidence="10 14" id="KW-0238">DNA-binding</keyword>
<feature type="binding site" evidence="12">
    <location>
        <position position="124"/>
    </location>
    <ligand>
        <name>Zn(2+)</name>
        <dbReference type="ChEBI" id="CHEBI:29105"/>
    </ligand>
</feature>
<dbReference type="RefSeq" id="WP_217468594.1">
    <property type="nucleotide sequence ID" value="NZ_CADIKI010000005.1"/>
</dbReference>
<gene>
    <name evidence="15" type="primary">fur_2</name>
    <name evidence="14" type="synonym">fur</name>
    <name evidence="15" type="ORF">LMG27177_02265</name>
</gene>
<evidence type="ECO:0000256" key="7">
    <source>
        <dbReference type="ARBA" id="ARBA00022723"/>
    </source>
</evidence>
<dbReference type="AlphaFoldDB" id="A0A6J5FYP8"/>
<dbReference type="GO" id="GO:0000976">
    <property type="term" value="F:transcription cis-regulatory region binding"/>
    <property type="evidence" value="ECO:0007669"/>
    <property type="project" value="TreeGrafter"/>
</dbReference>
<reference evidence="15 16" key="1">
    <citation type="submission" date="2020-04" db="EMBL/GenBank/DDBJ databases">
        <authorList>
            <person name="De Canck E."/>
        </authorList>
    </citation>
    <scope>NUCLEOTIDE SEQUENCE [LARGE SCALE GENOMIC DNA]</scope>
    <source>
        <strain evidence="15 16">LMG 27177</strain>
    </source>
</reference>
<evidence type="ECO:0000256" key="6">
    <source>
        <dbReference type="ARBA" id="ARBA00022491"/>
    </source>
</evidence>
<dbReference type="Gene3D" id="3.30.1490.190">
    <property type="match status" value="1"/>
</dbReference>
<dbReference type="InterPro" id="IPR043135">
    <property type="entry name" value="Fur_C"/>
</dbReference>
<evidence type="ECO:0000313" key="16">
    <source>
        <dbReference type="Proteomes" id="UP000494252"/>
    </source>
</evidence>
<evidence type="ECO:0000256" key="2">
    <source>
        <dbReference type="ARBA" id="ARBA00007957"/>
    </source>
</evidence>
<dbReference type="EMBL" id="CADIKI010000005">
    <property type="protein sequence ID" value="CAB3787673.1"/>
    <property type="molecule type" value="Genomic_DNA"/>
</dbReference>
<comment type="cofactor">
    <cofactor evidence="13">
        <name>Mn(2+)</name>
        <dbReference type="ChEBI" id="CHEBI:29035"/>
    </cofactor>
    <cofactor evidence="13">
        <name>Fe(2+)</name>
        <dbReference type="ChEBI" id="CHEBI:29033"/>
    </cofactor>
    <text evidence="13">Binds 1 Mn(2+) or Fe(2+) ion per subunit.</text>
</comment>
<dbReference type="CDD" id="cd07153">
    <property type="entry name" value="Fur_like"/>
    <property type="match status" value="1"/>
</dbReference>
<keyword evidence="13 14" id="KW-0408">Iron</keyword>
<dbReference type="GO" id="GO:0008270">
    <property type="term" value="F:zinc ion binding"/>
    <property type="evidence" value="ECO:0007669"/>
    <property type="project" value="TreeGrafter"/>
</dbReference>
<evidence type="ECO:0000256" key="13">
    <source>
        <dbReference type="PIRSR" id="PIRSR602481-2"/>
    </source>
</evidence>
<feature type="binding site" evidence="12">
    <location>
        <position position="84"/>
    </location>
    <ligand>
        <name>Zn(2+)</name>
        <dbReference type="ChEBI" id="CHEBI:29105"/>
    </ligand>
</feature>
<keyword evidence="7 12" id="KW-0479">Metal-binding</keyword>
<dbReference type="GO" id="GO:0045892">
    <property type="term" value="P:negative regulation of DNA-templated transcription"/>
    <property type="evidence" value="ECO:0007669"/>
    <property type="project" value="TreeGrafter"/>
</dbReference>
<dbReference type="InterPro" id="IPR036390">
    <property type="entry name" value="WH_DNA-bd_sf"/>
</dbReference>
<dbReference type="InterPro" id="IPR036388">
    <property type="entry name" value="WH-like_DNA-bd_sf"/>
</dbReference>
<dbReference type="PANTHER" id="PTHR33202">
    <property type="entry name" value="ZINC UPTAKE REGULATION PROTEIN"/>
    <property type="match status" value="1"/>
</dbReference>
<feature type="binding site" evidence="12">
    <location>
        <position position="81"/>
    </location>
    <ligand>
        <name>Zn(2+)</name>
        <dbReference type="ChEBI" id="CHEBI:29105"/>
    </ligand>
</feature>
<comment type="similarity">
    <text evidence="2 14">Belongs to the Fur family.</text>
</comment>
<dbReference type="Pfam" id="PF01475">
    <property type="entry name" value="FUR"/>
    <property type="match status" value="1"/>
</dbReference>
<accession>A0A6J5FYP8</accession>
<evidence type="ECO:0000256" key="8">
    <source>
        <dbReference type="ARBA" id="ARBA00022833"/>
    </source>
</evidence>
<evidence type="ECO:0000256" key="9">
    <source>
        <dbReference type="ARBA" id="ARBA00023015"/>
    </source>
</evidence>
<feature type="binding site" evidence="12">
    <location>
        <position position="121"/>
    </location>
    <ligand>
        <name>Zn(2+)</name>
        <dbReference type="ChEBI" id="CHEBI:29105"/>
    </ligand>
</feature>
<dbReference type="Proteomes" id="UP000494252">
    <property type="component" value="Unassembled WGS sequence"/>
</dbReference>
<evidence type="ECO:0000256" key="4">
    <source>
        <dbReference type="ARBA" id="ARBA00020910"/>
    </source>
</evidence>
<keyword evidence="5 14" id="KW-0963">Cytoplasm</keyword>
<dbReference type="GO" id="GO:1900376">
    <property type="term" value="P:regulation of secondary metabolite biosynthetic process"/>
    <property type="evidence" value="ECO:0007669"/>
    <property type="project" value="TreeGrafter"/>
</dbReference>
<feature type="binding site" evidence="13">
    <location>
        <position position="77"/>
    </location>
    <ligand>
        <name>Fe cation</name>
        <dbReference type="ChEBI" id="CHEBI:24875"/>
    </ligand>
</feature>
<comment type="subunit">
    <text evidence="3 14">Homodimer.</text>
</comment>
<keyword evidence="11 14" id="KW-0804">Transcription</keyword>
<dbReference type="PANTHER" id="PTHR33202:SF2">
    <property type="entry name" value="FERRIC UPTAKE REGULATION PROTEIN"/>
    <property type="match status" value="1"/>
</dbReference>
<evidence type="ECO:0000256" key="5">
    <source>
        <dbReference type="ARBA" id="ARBA00022490"/>
    </source>
</evidence>
<sequence length="127" mass="14478">MRPTFPRVLVLEFFQQHAHEHFSAEQLYKRLNENMRNLSLGTLYRALGLLVDAKLLSSVAFGDGRLVYELNDGTRHDHLVCTACGCIHEFFDAEIEARQTAVADNFEFDVSERQLVVFGLCAECRKG</sequence>
<dbReference type="InterPro" id="IPR002481">
    <property type="entry name" value="FUR"/>
</dbReference>
<dbReference type="SUPFAM" id="SSF46785">
    <property type="entry name" value="Winged helix' DNA-binding domain"/>
    <property type="match status" value="1"/>
</dbReference>
<name>A0A6J5FYP8_9BURK</name>